<dbReference type="RefSeq" id="XP_067817534.1">
    <property type="nucleotide sequence ID" value="XM_067962463.1"/>
</dbReference>
<dbReference type="KEGG" id="blac:94348134"/>
<protein>
    <submittedName>
        <fullName evidence="1">Uncharacterized protein</fullName>
    </submittedName>
</protein>
<proteinExistence type="predicted"/>
<dbReference type="GeneID" id="94348134"/>
<keyword evidence="2" id="KW-1185">Reference proteome</keyword>
<sequence>MTRAHGRLVGGLAAQRVNHAVWLALLSTYRSGFVQPVLALRTRHSRRTVLQLLSRLLHTAAGAIVSRWVGGDEGFTSCPAIGITKTAGHCVANFWSAAIALTFSSSLSRFIQSRGCRGGAEPGPIGKTGEISLSLCPAILALVSSMSALSPLGLRERFTASKRVEEGACVAIGAH</sequence>
<reference evidence="1 2" key="1">
    <citation type="journal article" date="2021" name="Genome Biol.">
        <title>AFLAP: assembly-free linkage analysis pipeline using k-mers from genome sequencing data.</title>
        <authorList>
            <person name="Fletcher K."/>
            <person name="Zhang L."/>
            <person name="Gil J."/>
            <person name="Han R."/>
            <person name="Cavanaugh K."/>
            <person name="Michelmore R."/>
        </authorList>
    </citation>
    <scope>NUCLEOTIDE SEQUENCE [LARGE SCALE GENOMIC DNA]</scope>
    <source>
        <strain evidence="1 2">SF5</strain>
    </source>
</reference>
<comment type="caution">
    <text evidence="1">The sequence shown here is derived from an EMBL/GenBank/DDBJ whole genome shotgun (WGS) entry which is preliminary data.</text>
</comment>
<dbReference type="EMBL" id="SHOA02000013">
    <property type="protein sequence ID" value="TDH68035.1"/>
    <property type="molecule type" value="Genomic_DNA"/>
</dbReference>
<organism evidence="1 2">
    <name type="scientific">Bremia lactucae</name>
    <name type="common">Lettuce downy mildew</name>
    <dbReference type="NCBI Taxonomy" id="4779"/>
    <lineage>
        <taxon>Eukaryota</taxon>
        <taxon>Sar</taxon>
        <taxon>Stramenopiles</taxon>
        <taxon>Oomycota</taxon>
        <taxon>Peronosporomycetes</taxon>
        <taxon>Peronosporales</taxon>
        <taxon>Peronosporaceae</taxon>
        <taxon>Bremia</taxon>
    </lineage>
</organism>
<name>A0A976FJI8_BRELC</name>
<gene>
    <name evidence="1" type="ORF">CCR75_004377</name>
</gene>
<accession>A0A976FJI8</accession>
<evidence type="ECO:0000313" key="2">
    <source>
        <dbReference type="Proteomes" id="UP000294530"/>
    </source>
</evidence>
<dbReference type="AlphaFoldDB" id="A0A976FJI8"/>
<dbReference type="Proteomes" id="UP000294530">
    <property type="component" value="Unassembled WGS sequence"/>
</dbReference>
<evidence type="ECO:0000313" key="1">
    <source>
        <dbReference type="EMBL" id="TDH68035.1"/>
    </source>
</evidence>